<feature type="region of interest" description="Disordered" evidence="1">
    <location>
        <begin position="282"/>
        <end position="344"/>
    </location>
</feature>
<feature type="compositionally biased region" description="Gly residues" evidence="1">
    <location>
        <begin position="289"/>
        <end position="300"/>
    </location>
</feature>
<keyword evidence="3" id="KW-1185">Reference proteome</keyword>
<protein>
    <submittedName>
        <fullName evidence="2">Uncharacterized protein</fullName>
    </submittedName>
</protein>
<name>A0A166AQJ4_9AGAM</name>
<reference evidence="2 3" key="1">
    <citation type="journal article" date="2016" name="Mol. Biol. Evol.">
        <title>Comparative Genomics of Early-Diverging Mushroom-Forming Fungi Provides Insights into the Origins of Lignocellulose Decay Capabilities.</title>
        <authorList>
            <person name="Nagy L.G."/>
            <person name="Riley R."/>
            <person name="Tritt A."/>
            <person name="Adam C."/>
            <person name="Daum C."/>
            <person name="Floudas D."/>
            <person name="Sun H."/>
            <person name="Yadav J.S."/>
            <person name="Pangilinan J."/>
            <person name="Larsson K.H."/>
            <person name="Matsuura K."/>
            <person name="Barry K."/>
            <person name="Labutti K."/>
            <person name="Kuo R."/>
            <person name="Ohm R.A."/>
            <person name="Bhattacharya S.S."/>
            <person name="Shirouzu T."/>
            <person name="Yoshinaga Y."/>
            <person name="Martin F.M."/>
            <person name="Grigoriev I.V."/>
            <person name="Hibbett D.S."/>
        </authorList>
    </citation>
    <scope>NUCLEOTIDE SEQUENCE [LARGE SCALE GENOMIC DNA]</scope>
    <source>
        <strain evidence="2 3">CBS 109695</strain>
    </source>
</reference>
<dbReference type="AlphaFoldDB" id="A0A166AQJ4"/>
<sequence>MYTKLCQDFYISLSLHTQPRRCSTPGQLQCIIKLLWWANVERCGIPACPRSKFQARPTGSTYLVPGGKSPATPAVACPGYVATNAQSPQPAHAEHDRIRNYRGRAYTTHGPAAPPPPPNDTPAPRPQSQDLDNHRAISIRANAADLRADSQGGRSALTAMFEADGHLHKNGGSCDVGDTTQWQAPGHSVANCAIGHRESETEIAWGLQVGERRGGAATCQALTCDGAEIEPESKIWDEEWGCLVGCARAGAGVGVGAGWSNLGCAATSGMQISRDRFRQRRVCEEEDGSGSGGGGGGWGPGKSRNERDSEIDIDIITNSSREPRDVASQEEDGQGEAFVGRPLQIISDTPLALGPLEACA</sequence>
<proteinExistence type="predicted"/>
<evidence type="ECO:0000256" key="1">
    <source>
        <dbReference type="SAM" id="MobiDB-lite"/>
    </source>
</evidence>
<evidence type="ECO:0000313" key="2">
    <source>
        <dbReference type="EMBL" id="KZP11856.1"/>
    </source>
</evidence>
<dbReference type="Proteomes" id="UP000076532">
    <property type="component" value="Unassembled WGS sequence"/>
</dbReference>
<gene>
    <name evidence="2" type="ORF">FIBSPDRAFT_898660</name>
</gene>
<organism evidence="2 3">
    <name type="scientific">Athelia psychrophila</name>
    <dbReference type="NCBI Taxonomy" id="1759441"/>
    <lineage>
        <taxon>Eukaryota</taxon>
        <taxon>Fungi</taxon>
        <taxon>Dikarya</taxon>
        <taxon>Basidiomycota</taxon>
        <taxon>Agaricomycotina</taxon>
        <taxon>Agaricomycetes</taxon>
        <taxon>Agaricomycetidae</taxon>
        <taxon>Atheliales</taxon>
        <taxon>Atheliaceae</taxon>
        <taxon>Athelia</taxon>
    </lineage>
</organism>
<feature type="region of interest" description="Disordered" evidence="1">
    <location>
        <begin position="105"/>
        <end position="130"/>
    </location>
</feature>
<feature type="compositionally biased region" description="Pro residues" evidence="1">
    <location>
        <begin position="112"/>
        <end position="125"/>
    </location>
</feature>
<dbReference type="EMBL" id="KV417656">
    <property type="protein sequence ID" value="KZP11856.1"/>
    <property type="molecule type" value="Genomic_DNA"/>
</dbReference>
<accession>A0A166AQJ4</accession>
<evidence type="ECO:0000313" key="3">
    <source>
        <dbReference type="Proteomes" id="UP000076532"/>
    </source>
</evidence>